<name>A0AAD5XF54_9FUNG</name>
<gene>
    <name evidence="1" type="ORF">HK100_009386</name>
</gene>
<dbReference type="EMBL" id="JADGJH010000480">
    <property type="protein sequence ID" value="KAJ3128080.1"/>
    <property type="molecule type" value="Genomic_DNA"/>
</dbReference>
<accession>A0AAD5XF54</accession>
<dbReference type="AlphaFoldDB" id="A0AAD5XF54"/>
<dbReference type="Proteomes" id="UP001211907">
    <property type="component" value="Unassembled WGS sequence"/>
</dbReference>
<reference evidence="1" key="1">
    <citation type="submission" date="2020-05" db="EMBL/GenBank/DDBJ databases">
        <title>Phylogenomic resolution of chytrid fungi.</title>
        <authorList>
            <person name="Stajich J.E."/>
            <person name="Amses K."/>
            <person name="Simmons R."/>
            <person name="Seto K."/>
            <person name="Myers J."/>
            <person name="Bonds A."/>
            <person name="Quandt C.A."/>
            <person name="Barry K."/>
            <person name="Liu P."/>
            <person name="Grigoriev I."/>
            <person name="Longcore J.E."/>
            <person name="James T.Y."/>
        </authorList>
    </citation>
    <scope>NUCLEOTIDE SEQUENCE</scope>
    <source>
        <strain evidence="1">JEL0513</strain>
    </source>
</reference>
<evidence type="ECO:0000313" key="1">
    <source>
        <dbReference type="EMBL" id="KAJ3128080.1"/>
    </source>
</evidence>
<keyword evidence="2" id="KW-1185">Reference proteome</keyword>
<protein>
    <submittedName>
        <fullName evidence="1">Uncharacterized protein</fullName>
    </submittedName>
</protein>
<comment type="caution">
    <text evidence="1">The sequence shown here is derived from an EMBL/GenBank/DDBJ whole genome shotgun (WGS) entry which is preliminary data.</text>
</comment>
<sequence>MSVIISPTAPIVTGTADMVMAVNCAVIGSNPGGHSEMIWYNDLARSKSQNPPSGPANPGVTDSSALAIVVAPYTNYVVWEGQELSATYPDGDTLVFDIAYRPPFEEYAGTAHNNYHGWNCYSDDLRVVYQYNYSGSKNKTCYAVYYCE</sequence>
<organism evidence="1 2">
    <name type="scientific">Physocladia obscura</name>
    <dbReference type="NCBI Taxonomy" id="109957"/>
    <lineage>
        <taxon>Eukaryota</taxon>
        <taxon>Fungi</taxon>
        <taxon>Fungi incertae sedis</taxon>
        <taxon>Chytridiomycota</taxon>
        <taxon>Chytridiomycota incertae sedis</taxon>
        <taxon>Chytridiomycetes</taxon>
        <taxon>Chytridiales</taxon>
        <taxon>Chytriomycetaceae</taxon>
        <taxon>Physocladia</taxon>
    </lineage>
</organism>
<proteinExistence type="predicted"/>
<evidence type="ECO:0000313" key="2">
    <source>
        <dbReference type="Proteomes" id="UP001211907"/>
    </source>
</evidence>